<name>A0A1C7LZ87_GRIFR</name>
<evidence type="ECO:0000256" key="3">
    <source>
        <dbReference type="ARBA" id="ARBA00022840"/>
    </source>
</evidence>
<sequence>MGLCVRTGQRATPHELRITIYGARYVAREQSYSHLPGASITLMPYEKQRKPVPSHTVPYVPYRILRVSDTLCQCTPQTPHKDSVLSLNKPTRSHLGYHDTTGKLRPGSIGRDGTRRRPARAELTKNFSGAEINSLVKSTTSFAFSRHVKVGTFAGISDDIENLRVNRTDFLIALNEVQPTFGASKEEMEQLFENGIIHYGSIVDDLLCSGELFVDQVCVDMHTTRQHPLAWRHAQPAPDPVRLNHSHNSPGNEWVINGTEM</sequence>
<dbReference type="GO" id="GO:0035494">
    <property type="term" value="P:SNARE complex disassembly"/>
    <property type="evidence" value="ECO:0007669"/>
    <property type="project" value="InterPro"/>
</dbReference>
<keyword evidence="4" id="KW-0931">ER-Golgi transport</keyword>
<dbReference type="GO" id="GO:0006891">
    <property type="term" value="P:intra-Golgi vesicle-mediated transport"/>
    <property type="evidence" value="ECO:0007669"/>
    <property type="project" value="TreeGrafter"/>
</dbReference>
<evidence type="ECO:0000256" key="5">
    <source>
        <dbReference type="SAM" id="MobiDB-lite"/>
    </source>
</evidence>
<comment type="caution">
    <text evidence="6">The sequence shown here is derived from an EMBL/GenBank/DDBJ whole genome shotgun (WGS) entry which is preliminary data.</text>
</comment>
<dbReference type="Gene3D" id="1.10.8.60">
    <property type="match status" value="1"/>
</dbReference>
<evidence type="ECO:0000313" key="6">
    <source>
        <dbReference type="EMBL" id="OBZ69477.1"/>
    </source>
</evidence>
<dbReference type="InterPro" id="IPR039812">
    <property type="entry name" value="Vesicle-fus_ATPase"/>
</dbReference>
<comment type="function">
    <text evidence="4">Required for vesicle-mediated transport. Catalyzes the fusion of transport vesicles within the Golgi cisternae. Is also required for transport from the endoplasmic reticulum to the Golgi stack. Seems to function as a fusion protein required for the delivery of cargo proteins to all compartments of the Golgi stack independent of vesicle origin.</text>
</comment>
<keyword evidence="3 4" id="KW-0067">ATP-binding</keyword>
<dbReference type="GO" id="GO:0005795">
    <property type="term" value="C:Golgi stack"/>
    <property type="evidence" value="ECO:0007669"/>
    <property type="project" value="TreeGrafter"/>
</dbReference>
<evidence type="ECO:0000256" key="2">
    <source>
        <dbReference type="ARBA" id="ARBA00022741"/>
    </source>
</evidence>
<comment type="similarity">
    <text evidence="1 4">Belongs to the AAA ATPase family.</text>
</comment>
<accession>A0A1C7LZ87</accession>
<keyword evidence="4" id="KW-0653">Protein transport</keyword>
<dbReference type="GO" id="GO:0016887">
    <property type="term" value="F:ATP hydrolysis activity"/>
    <property type="evidence" value="ECO:0007669"/>
    <property type="project" value="InterPro"/>
</dbReference>
<keyword evidence="4" id="KW-0813">Transport</keyword>
<dbReference type="GO" id="GO:0005524">
    <property type="term" value="F:ATP binding"/>
    <property type="evidence" value="ECO:0007669"/>
    <property type="project" value="UniProtKB-UniRule"/>
</dbReference>
<dbReference type="OrthoDB" id="27435at2759"/>
<organism evidence="6 7">
    <name type="scientific">Grifola frondosa</name>
    <name type="common">Maitake</name>
    <name type="synonym">Polyporus frondosus</name>
    <dbReference type="NCBI Taxonomy" id="5627"/>
    <lineage>
        <taxon>Eukaryota</taxon>
        <taxon>Fungi</taxon>
        <taxon>Dikarya</taxon>
        <taxon>Basidiomycota</taxon>
        <taxon>Agaricomycotina</taxon>
        <taxon>Agaricomycetes</taxon>
        <taxon>Polyporales</taxon>
        <taxon>Grifolaceae</taxon>
        <taxon>Grifola</taxon>
    </lineage>
</organism>
<keyword evidence="2 4" id="KW-0547">Nucleotide-binding</keyword>
<dbReference type="PANTHER" id="PTHR23078:SF3">
    <property type="entry name" value="VESICLE-FUSING ATPASE"/>
    <property type="match status" value="1"/>
</dbReference>
<comment type="subcellular location">
    <subcellularLocation>
        <location evidence="4">Cytoplasm</location>
    </subcellularLocation>
</comment>
<dbReference type="STRING" id="5627.A0A1C7LZ87"/>
<dbReference type="Proteomes" id="UP000092993">
    <property type="component" value="Unassembled WGS sequence"/>
</dbReference>
<dbReference type="GO" id="GO:0043001">
    <property type="term" value="P:Golgi to plasma membrane protein transport"/>
    <property type="evidence" value="ECO:0007669"/>
    <property type="project" value="TreeGrafter"/>
</dbReference>
<keyword evidence="4" id="KW-0963">Cytoplasm</keyword>
<dbReference type="PANTHER" id="PTHR23078">
    <property type="entry name" value="VESICULAR-FUSION PROTEIN NSF"/>
    <property type="match status" value="1"/>
</dbReference>
<reference evidence="6 7" key="1">
    <citation type="submission" date="2016-03" db="EMBL/GenBank/DDBJ databases">
        <title>Whole genome sequencing of Grifola frondosa 9006-11.</title>
        <authorList>
            <person name="Min B."/>
            <person name="Park H."/>
            <person name="Kim J.-G."/>
            <person name="Cho H."/>
            <person name="Oh Y.-L."/>
            <person name="Kong W.-S."/>
            <person name="Choi I.-G."/>
        </authorList>
    </citation>
    <scope>NUCLEOTIDE SEQUENCE [LARGE SCALE GENOMIC DNA]</scope>
    <source>
        <strain evidence="6 7">9006-11</strain>
    </source>
</reference>
<proteinExistence type="inferred from homology"/>
<dbReference type="EMBL" id="LUGG01000015">
    <property type="protein sequence ID" value="OBZ69477.1"/>
    <property type="molecule type" value="Genomic_DNA"/>
</dbReference>
<evidence type="ECO:0000256" key="4">
    <source>
        <dbReference type="RuleBase" id="RU367045"/>
    </source>
</evidence>
<dbReference type="AlphaFoldDB" id="A0A1C7LZ87"/>
<keyword evidence="4" id="KW-0378">Hydrolase</keyword>
<gene>
    <name evidence="6" type="ORF">A0H81_10570</name>
</gene>
<evidence type="ECO:0000256" key="1">
    <source>
        <dbReference type="ARBA" id="ARBA00006914"/>
    </source>
</evidence>
<protein>
    <recommendedName>
        <fullName evidence="4">Vesicular-fusion protein SEC18</fullName>
    </recommendedName>
</protein>
<keyword evidence="7" id="KW-1185">Reference proteome</keyword>
<evidence type="ECO:0000313" key="7">
    <source>
        <dbReference type="Proteomes" id="UP000092993"/>
    </source>
</evidence>
<feature type="region of interest" description="Disordered" evidence="5">
    <location>
        <begin position="95"/>
        <end position="118"/>
    </location>
</feature>